<protein>
    <submittedName>
        <fullName evidence="1">Uncharacterized protein</fullName>
    </submittedName>
</protein>
<accession>A0AAE0JEL0</accession>
<sequence>MSNEAADRWRDKPAGDIAGELRRLTNTLTNWGEHQLAADMRKILGEVEEFDPKEPINVFSLALSAEFLIHEVARLSRDFTRGFTHDSGEFAAVVKSAAFKKAADVPNPKQKKKDPLLLTEVQKRHREERLEAHQRAGTDNPELAATEDVDWSYCHLGDTEHQLPYILEELQGLKEWKDRDFSIDKPPTPILDRLHFLLEDSDTTITLEELTAFNFP</sequence>
<dbReference type="AlphaFoldDB" id="A0AAE0JEL0"/>
<reference evidence="1" key="1">
    <citation type="journal article" date="2023" name="Mol. Phylogenet. Evol.">
        <title>Genome-scale phylogeny and comparative genomics of the fungal order Sordariales.</title>
        <authorList>
            <person name="Hensen N."/>
            <person name="Bonometti L."/>
            <person name="Westerberg I."/>
            <person name="Brannstrom I.O."/>
            <person name="Guillou S."/>
            <person name="Cros-Aarteil S."/>
            <person name="Calhoun S."/>
            <person name="Haridas S."/>
            <person name="Kuo A."/>
            <person name="Mondo S."/>
            <person name="Pangilinan J."/>
            <person name="Riley R."/>
            <person name="LaButti K."/>
            <person name="Andreopoulos B."/>
            <person name="Lipzen A."/>
            <person name="Chen C."/>
            <person name="Yan M."/>
            <person name="Daum C."/>
            <person name="Ng V."/>
            <person name="Clum A."/>
            <person name="Steindorff A."/>
            <person name="Ohm R.A."/>
            <person name="Martin F."/>
            <person name="Silar P."/>
            <person name="Natvig D.O."/>
            <person name="Lalanne C."/>
            <person name="Gautier V."/>
            <person name="Ament-Velasquez S.L."/>
            <person name="Kruys A."/>
            <person name="Hutchinson M.I."/>
            <person name="Powell A.J."/>
            <person name="Barry K."/>
            <person name="Miller A.N."/>
            <person name="Grigoriev I.V."/>
            <person name="Debuchy R."/>
            <person name="Gladieux P."/>
            <person name="Hiltunen Thoren M."/>
            <person name="Johannesson H."/>
        </authorList>
    </citation>
    <scope>NUCLEOTIDE SEQUENCE</scope>
    <source>
        <strain evidence="1">CBS 560.94</strain>
    </source>
</reference>
<dbReference type="EMBL" id="JAUEPP010000004">
    <property type="protein sequence ID" value="KAK3344583.1"/>
    <property type="molecule type" value="Genomic_DNA"/>
</dbReference>
<gene>
    <name evidence="1" type="ORF">B0H65DRAFT_548376</name>
</gene>
<dbReference type="Proteomes" id="UP001278500">
    <property type="component" value="Unassembled WGS sequence"/>
</dbReference>
<reference evidence="1" key="2">
    <citation type="submission" date="2023-06" db="EMBL/GenBank/DDBJ databases">
        <authorList>
            <consortium name="Lawrence Berkeley National Laboratory"/>
            <person name="Haridas S."/>
            <person name="Hensen N."/>
            <person name="Bonometti L."/>
            <person name="Westerberg I."/>
            <person name="Brannstrom I.O."/>
            <person name="Guillou S."/>
            <person name="Cros-Aarteil S."/>
            <person name="Calhoun S."/>
            <person name="Kuo A."/>
            <person name="Mondo S."/>
            <person name="Pangilinan J."/>
            <person name="Riley R."/>
            <person name="Labutti K."/>
            <person name="Andreopoulos B."/>
            <person name="Lipzen A."/>
            <person name="Chen C."/>
            <person name="Yanf M."/>
            <person name="Daum C."/>
            <person name="Ng V."/>
            <person name="Clum A."/>
            <person name="Steindorff A."/>
            <person name="Ohm R."/>
            <person name="Martin F."/>
            <person name="Silar P."/>
            <person name="Natvig D."/>
            <person name="Lalanne C."/>
            <person name="Gautier V."/>
            <person name="Ament-Velasquez S.L."/>
            <person name="Kruys A."/>
            <person name="Hutchinson M.I."/>
            <person name="Powell A.J."/>
            <person name="Barry K."/>
            <person name="Miller A.N."/>
            <person name="Grigoriev I.V."/>
            <person name="Debuchy R."/>
            <person name="Gladieux P."/>
            <person name="Thoren M.H."/>
            <person name="Johannesson H."/>
        </authorList>
    </citation>
    <scope>NUCLEOTIDE SEQUENCE</scope>
    <source>
        <strain evidence="1">CBS 560.94</strain>
    </source>
</reference>
<evidence type="ECO:0000313" key="1">
    <source>
        <dbReference type="EMBL" id="KAK3344583.1"/>
    </source>
</evidence>
<organism evidence="1 2">
    <name type="scientific">Neurospora tetraspora</name>
    <dbReference type="NCBI Taxonomy" id="94610"/>
    <lineage>
        <taxon>Eukaryota</taxon>
        <taxon>Fungi</taxon>
        <taxon>Dikarya</taxon>
        <taxon>Ascomycota</taxon>
        <taxon>Pezizomycotina</taxon>
        <taxon>Sordariomycetes</taxon>
        <taxon>Sordariomycetidae</taxon>
        <taxon>Sordariales</taxon>
        <taxon>Sordariaceae</taxon>
        <taxon>Neurospora</taxon>
    </lineage>
</organism>
<proteinExistence type="predicted"/>
<dbReference type="GeneID" id="87866730"/>
<comment type="caution">
    <text evidence="1">The sequence shown here is derived from an EMBL/GenBank/DDBJ whole genome shotgun (WGS) entry which is preliminary data.</text>
</comment>
<dbReference type="RefSeq" id="XP_062681196.1">
    <property type="nucleotide sequence ID" value="XM_062829576.1"/>
</dbReference>
<evidence type="ECO:0000313" key="2">
    <source>
        <dbReference type="Proteomes" id="UP001278500"/>
    </source>
</evidence>
<keyword evidence="2" id="KW-1185">Reference proteome</keyword>
<name>A0AAE0JEL0_9PEZI</name>